<name>A0AAE0D9D8_COLKA</name>
<sequence>MAIGSRNRKVRHGQGSTPDLPPSELAGICERETQRSSSNPSCLTAPDPTPPPHSQFFKRMEGVALAELRFIPVFSLVQTPSLSQNGS</sequence>
<keyword evidence="3" id="KW-1185">Reference proteome</keyword>
<dbReference type="EMBL" id="VYYT01000066">
    <property type="protein sequence ID" value="KAK2772613.1"/>
    <property type="molecule type" value="Genomic_DNA"/>
</dbReference>
<organism evidence="2 3">
    <name type="scientific">Colletotrichum kahawae</name>
    <name type="common">Coffee berry disease fungus</name>
    <dbReference type="NCBI Taxonomy" id="34407"/>
    <lineage>
        <taxon>Eukaryota</taxon>
        <taxon>Fungi</taxon>
        <taxon>Dikarya</taxon>
        <taxon>Ascomycota</taxon>
        <taxon>Pezizomycotina</taxon>
        <taxon>Sordariomycetes</taxon>
        <taxon>Hypocreomycetidae</taxon>
        <taxon>Glomerellales</taxon>
        <taxon>Glomerellaceae</taxon>
        <taxon>Colletotrichum</taxon>
        <taxon>Colletotrichum gloeosporioides species complex</taxon>
    </lineage>
</organism>
<feature type="region of interest" description="Disordered" evidence="1">
    <location>
        <begin position="1"/>
        <end position="53"/>
    </location>
</feature>
<gene>
    <name evidence="2" type="ORF">CKAH01_13909</name>
</gene>
<evidence type="ECO:0000313" key="2">
    <source>
        <dbReference type="EMBL" id="KAK2772613.1"/>
    </source>
</evidence>
<proteinExistence type="predicted"/>
<dbReference type="AlphaFoldDB" id="A0AAE0D9D8"/>
<comment type="caution">
    <text evidence="2">The sequence shown here is derived from an EMBL/GenBank/DDBJ whole genome shotgun (WGS) entry which is preliminary data.</text>
</comment>
<evidence type="ECO:0000313" key="3">
    <source>
        <dbReference type="Proteomes" id="UP001281614"/>
    </source>
</evidence>
<feature type="compositionally biased region" description="Basic residues" evidence="1">
    <location>
        <begin position="1"/>
        <end position="12"/>
    </location>
</feature>
<evidence type="ECO:0000256" key="1">
    <source>
        <dbReference type="SAM" id="MobiDB-lite"/>
    </source>
</evidence>
<accession>A0AAE0D9D8</accession>
<dbReference type="Proteomes" id="UP001281614">
    <property type="component" value="Unassembled WGS sequence"/>
</dbReference>
<protein>
    <submittedName>
        <fullName evidence="2">Uncharacterized protein</fullName>
    </submittedName>
</protein>
<reference evidence="2" key="1">
    <citation type="submission" date="2023-02" db="EMBL/GenBank/DDBJ databases">
        <title>Colletotrichum kahawae CIFC_Que2 genome sequencing and assembly.</title>
        <authorList>
            <person name="Baroncelli R."/>
        </authorList>
    </citation>
    <scope>NUCLEOTIDE SEQUENCE</scope>
    <source>
        <strain evidence="2">CIFC_Que2</strain>
    </source>
</reference>